<dbReference type="Gene3D" id="3.40.50.720">
    <property type="entry name" value="NAD(P)-binding Rossmann-like Domain"/>
    <property type="match status" value="2"/>
</dbReference>
<dbReference type="Proteomes" id="UP000245506">
    <property type="component" value="Unassembled WGS sequence"/>
</dbReference>
<dbReference type="GO" id="GO:0016491">
    <property type="term" value="F:oxidoreductase activity"/>
    <property type="evidence" value="ECO:0007669"/>
    <property type="project" value="UniProtKB-KW"/>
</dbReference>
<sequence>MKTLPPIPFVSNIDTKSRDHWLTYLQAALPDFEIAAFEAHHPDHWPNSTVAIVANPNPEDLKQLAKLEWVQSVWAGVENLVSTLPQDTAIVRMTDPQLAKTMAEAVLTMTLYLHRDLPMYATQQRNRVWQQHDVLLAEDRKITVLGLGALGSAACDSLVRQGFDVSGWSSSPKSIQGVRCFNGEGGLATALNDCDILVVLLPLTDNTTGLLNNARLSMLKQSASIINFARAPIIDTVALLKNLQSGTLKHAVLDVFAIEPLPSDDPLWAVPNITVLPHISAPTNMKTASKIAADNIVSFTETGQLPVVVDRSKGY</sequence>
<dbReference type="SUPFAM" id="SSF51735">
    <property type="entry name" value="NAD(P)-binding Rossmann-fold domains"/>
    <property type="match status" value="1"/>
</dbReference>
<dbReference type="AlphaFoldDB" id="A0A317CM18"/>
<name>A0A317CM18_9GAMM</name>
<dbReference type="InterPro" id="IPR006140">
    <property type="entry name" value="D-isomer_DH_NAD-bd"/>
</dbReference>
<evidence type="ECO:0000313" key="4">
    <source>
        <dbReference type="EMBL" id="PWQ99635.1"/>
    </source>
</evidence>
<dbReference type="PANTHER" id="PTHR43333">
    <property type="entry name" value="2-HACID_DH_C DOMAIN-CONTAINING PROTEIN"/>
    <property type="match status" value="1"/>
</dbReference>
<dbReference type="CDD" id="cd12164">
    <property type="entry name" value="GDH_like_2"/>
    <property type="match status" value="1"/>
</dbReference>
<keyword evidence="5" id="KW-1185">Reference proteome</keyword>
<dbReference type="SUPFAM" id="SSF52283">
    <property type="entry name" value="Formate/glycerate dehydrogenase catalytic domain-like"/>
    <property type="match status" value="1"/>
</dbReference>
<dbReference type="RefSeq" id="WP_109821530.1">
    <property type="nucleotide sequence ID" value="NZ_QGKL01000004.1"/>
</dbReference>
<keyword evidence="4" id="KW-0670">Pyruvate</keyword>
<proteinExistence type="predicted"/>
<keyword evidence="1" id="KW-0560">Oxidoreductase</keyword>
<gene>
    <name evidence="4" type="ORF">DKT75_00765</name>
</gene>
<comment type="caution">
    <text evidence="4">The sequence shown here is derived from an EMBL/GenBank/DDBJ whole genome shotgun (WGS) entry which is preliminary data.</text>
</comment>
<dbReference type="OrthoDB" id="9787219at2"/>
<dbReference type="GO" id="GO:0051287">
    <property type="term" value="F:NAD binding"/>
    <property type="evidence" value="ECO:0007669"/>
    <property type="project" value="InterPro"/>
</dbReference>
<protein>
    <submittedName>
        <fullName evidence="4">Glyoxylate/hydroxypyruvate reductase A</fullName>
    </submittedName>
</protein>
<dbReference type="InterPro" id="IPR036291">
    <property type="entry name" value="NAD(P)-bd_dom_sf"/>
</dbReference>
<dbReference type="Pfam" id="PF02826">
    <property type="entry name" value="2-Hacid_dh_C"/>
    <property type="match status" value="1"/>
</dbReference>
<feature type="domain" description="D-isomer specific 2-hydroxyacid dehydrogenase NAD-binding" evidence="3">
    <location>
        <begin position="108"/>
        <end position="280"/>
    </location>
</feature>
<dbReference type="EMBL" id="QGKL01000004">
    <property type="protein sequence ID" value="PWQ99635.1"/>
    <property type="molecule type" value="Genomic_DNA"/>
</dbReference>
<reference evidence="4 5" key="1">
    <citation type="submission" date="2018-05" db="EMBL/GenBank/DDBJ databases">
        <title>Leucothrix arctica sp. nov., isolated from Arctic seawater.</title>
        <authorList>
            <person name="Choi A."/>
            <person name="Baek K."/>
        </authorList>
    </citation>
    <scope>NUCLEOTIDE SEQUENCE [LARGE SCALE GENOMIC DNA]</scope>
    <source>
        <strain evidence="4 5">IMCC9719</strain>
    </source>
</reference>
<accession>A0A317CM18</accession>
<dbReference type="PANTHER" id="PTHR43333:SF1">
    <property type="entry name" value="D-ISOMER SPECIFIC 2-HYDROXYACID DEHYDROGENASE NAD-BINDING DOMAIN-CONTAINING PROTEIN"/>
    <property type="match status" value="1"/>
</dbReference>
<keyword evidence="2" id="KW-0520">NAD</keyword>
<evidence type="ECO:0000313" key="5">
    <source>
        <dbReference type="Proteomes" id="UP000245506"/>
    </source>
</evidence>
<evidence type="ECO:0000256" key="2">
    <source>
        <dbReference type="ARBA" id="ARBA00023027"/>
    </source>
</evidence>
<evidence type="ECO:0000256" key="1">
    <source>
        <dbReference type="ARBA" id="ARBA00023002"/>
    </source>
</evidence>
<evidence type="ECO:0000259" key="3">
    <source>
        <dbReference type="Pfam" id="PF02826"/>
    </source>
</evidence>
<organism evidence="4 5">
    <name type="scientific">Leucothrix arctica</name>
    <dbReference type="NCBI Taxonomy" id="1481894"/>
    <lineage>
        <taxon>Bacteria</taxon>
        <taxon>Pseudomonadati</taxon>
        <taxon>Pseudomonadota</taxon>
        <taxon>Gammaproteobacteria</taxon>
        <taxon>Thiotrichales</taxon>
        <taxon>Thiotrichaceae</taxon>
        <taxon>Leucothrix</taxon>
    </lineage>
</organism>